<comment type="caution">
    <text evidence="1">The sequence shown here is derived from an EMBL/GenBank/DDBJ whole genome shotgun (WGS) entry which is preliminary data.</text>
</comment>
<protein>
    <submittedName>
        <fullName evidence="1">Uncharacterized protein</fullName>
    </submittedName>
</protein>
<evidence type="ECO:0000313" key="1">
    <source>
        <dbReference type="EMBL" id="KWZ78708.1"/>
    </source>
</evidence>
<name>A0A133KGR8_HEYCO</name>
<sequence>MLRKQAKIKAFLHIAPVNVADGLLFAFLCGELMKSQDVDPVYKSLGSLGKN</sequence>
<dbReference type="PATRIC" id="fig|1398.22.peg.2898"/>
<proteinExistence type="predicted"/>
<accession>A0A133KGR8</accession>
<reference evidence="2" key="1">
    <citation type="submission" date="2016-01" db="EMBL/GenBank/DDBJ databases">
        <authorList>
            <person name="Mitreva M."/>
            <person name="Pepin K.H."/>
            <person name="Mihindukulasuriya K.A."/>
            <person name="Fulton R."/>
            <person name="Fronick C."/>
            <person name="O'Laughlin M."/>
            <person name="Miner T."/>
            <person name="Herter B."/>
            <person name="Rosa B.A."/>
            <person name="Cordes M."/>
            <person name="Tomlinson C."/>
            <person name="Wollam A."/>
            <person name="Palsikar V.B."/>
            <person name="Mardis E.R."/>
            <person name="Wilson R.K."/>
        </authorList>
    </citation>
    <scope>NUCLEOTIDE SEQUENCE [LARGE SCALE GENOMIC DNA]</scope>
    <source>
        <strain evidence="2">GED7749B</strain>
    </source>
</reference>
<organism evidence="1 2">
    <name type="scientific">Heyndrickxia coagulans</name>
    <name type="common">Weizmannia coagulans</name>
    <dbReference type="NCBI Taxonomy" id="1398"/>
    <lineage>
        <taxon>Bacteria</taxon>
        <taxon>Bacillati</taxon>
        <taxon>Bacillota</taxon>
        <taxon>Bacilli</taxon>
        <taxon>Bacillales</taxon>
        <taxon>Bacillaceae</taxon>
        <taxon>Heyndrickxia</taxon>
    </lineage>
</organism>
<evidence type="ECO:0000313" key="2">
    <source>
        <dbReference type="Proteomes" id="UP000070376"/>
    </source>
</evidence>
<dbReference type="Proteomes" id="UP000070376">
    <property type="component" value="Unassembled WGS sequence"/>
</dbReference>
<dbReference type="EMBL" id="LRPN01000137">
    <property type="protein sequence ID" value="KWZ78708.1"/>
    <property type="molecule type" value="Genomic_DNA"/>
</dbReference>
<gene>
    <name evidence="1" type="ORF">HMPREF3213_02894</name>
</gene>
<dbReference type="AlphaFoldDB" id="A0A133KGR8"/>